<name>A0A0W0FEM6_MONRR</name>
<dbReference type="GO" id="GO:0016020">
    <property type="term" value="C:membrane"/>
    <property type="evidence" value="ECO:0007669"/>
    <property type="project" value="TreeGrafter"/>
</dbReference>
<evidence type="ECO:0000313" key="3">
    <source>
        <dbReference type="Proteomes" id="UP000054988"/>
    </source>
</evidence>
<proteinExistence type="predicted"/>
<dbReference type="Proteomes" id="UP000054988">
    <property type="component" value="Unassembled WGS sequence"/>
</dbReference>
<dbReference type="PANTHER" id="PTHR43798">
    <property type="entry name" value="MONOACYLGLYCEROL LIPASE"/>
    <property type="match status" value="1"/>
</dbReference>
<dbReference type="eggNOG" id="ENOG502SI82">
    <property type="taxonomic scope" value="Eukaryota"/>
</dbReference>
<protein>
    <recommendedName>
        <fullName evidence="1">AB hydrolase-1 domain-containing protein</fullName>
    </recommendedName>
</protein>
<comment type="caution">
    <text evidence="2">The sequence shown here is derived from an EMBL/GenBank/DDBJ whole genome shotgun (WGS) entry which is preliminary data.</text>
</comment>
<dbReference type="AlphaFoldDB" id="A0A0W0FEM6"/>
<organism evidence="2 3">
    <name type="scientific">Moniliophthora roreri</name>
    <name type="common">Frosty pod rot fungus</name>
    <name type="synonym">Monilia roreri</name>
    <dbReference type="NCBI Taxonomy" id="221103"/>
    <lineage>
        <taxon>Eukaryota</taxon>
        <taxon>Fungi</taxon>
        <taxon>Dikarya</taxon>
        <taxon>Basidiomycota</taxon>
        <taxon>Agaricomycotina</taxon>
        <taxon>Agaricomycetes</taxon>
        <taxon>Agaricomycetidae</taxon>
        <taxon>Agaricales</taxon>
        <taxon>Marasmiineae</taxon>
        <taxon>Marasmiaceae</taxon>
        <taxon>Moniliophthora</taxon>
    </lineage>
</organism>
<dbReference type="SUPFAM" id="SSF53474">
    <property type="entry name" value="alpha/beta-Hydrolases"/>
    <property type="match status" value="1"/>
</dbReference>
<evidence type="ECO:0000259" key="1">
    <source>
        <dbReference type="Pfam" id="PF12697"/>
    </source>
</evidence>
<dbReference type="InterPro" id="IPR029058">
    <property type="entry name" value="AB_hydrolase_fold"/>
</dbReference>
<evidence type="ECO:0000313" key="2">
    <source>
        <dbReference type="EMBL" id="KTB34742.1"/>
    </source>
</evidence>
<dbReference type="Pfam" id="PF12697">
    <property type="entry name" value="Abhydrolase_6"/>
    <property type="match status" value="1"/>
</dbReference>
<sequence length="286" mass="31208">MVDIVSKTVLSSDGGSIYAEATGDPTKPALILIPGWTLPSFVYEKQFEDEELQRELYLIRYDPRGHGRSVMPETMEGHASKLYADDFAAVCKAFNVVRPVVAGWSLAGAIMTDICTHLGSEVISGAIFMAALPYLGPILTKIVHPAIFAHVPGIQSKDDVTAHKAAMLKFGDSLFIDPKSIPIQTRCAWLGGSMLQPPVVTGLVLARPQDPEKLFEAGRKGLKVLFIHGNQDEQRISGTAVVDELREHFPDPDVVGFENAGHAFFYEKPEETNKALLAFTKKVTSS</sequence>
<accession>A0A0W0FEM6</accession>
<reference evidence="2 3" key="1">
    <citation type="submission" date="2015-12" db="EMBL/GenBank/DDBJ databases">
        <title>Draft genome sequence of Moniliophthora roreri, the causal agent of frosty pod rot of cacao.</title>
        <authorList>
            <person name="Aime M.C."/>
            <person name="Diaz-Valderrama J.R."/>
            <person name="Kijpornyongpan T."/>
            <person name="Phillips-Mora W."/>
        </authorList>
    </citation>
    <scope>NUCLEOTIDE SEQUENCE [LARGE SCALE GENOMIC DNA]</scope>
    <source>
        <strain evidence="2 3">MCA 2952</strain>
    </source>
</reference>
<dbReference type="InterPro" id="IPR050266">
    <property type="entry name" value="AB_hydrolase_sf"/>
</dbReference>
<feature type="domain" description="AB hydrolase-1" evidence="1">
    <location>
        <begin position="30"/>
        <end position="274"/>
    </location>
</feature>
<dbReference type="PANTHER" id="PTHR43798:SF33">
    <property type="entry name" value="HYDROLASE, PUTATIVE (AFU_ORTHOLOGUE AFUA_2G14860)-RELATED"/>
    <property type="match status" value="1"/>
</dbReference>
<gene>
    <name evidence="2" type="ORF">WG66_12676</name>
</gene>
<dbReference type="Gene3D" id="3.40.50.1820">
    <property type="entry name" value="alpha/beta hydrolase"/>
    <property type="match status" value="1"/>
</dbReference>
<dbReference type="EMBL" id="LATX01002041">
    <property type="protein sequence ID" value="KTB34742.1"/>
    <property type="molecule type" value="Genomic_DNA"/>
</dbReference>
<dbReference type="InterPro" id="IPR000073">
    <property type="entry name" value="AB_hydrolase_1"/>
</dbReference>